<feature type="transmembrane region" description="Helical" evidence="1">
    <location>
        <begin position="387"/>
        <end position="417"/>
    </location>
</feature>
<keyword evidence="1" id="KW-1133">Transmembrane helix</keyword>
<accession>A0A6N3HS19</accession>
<dbReference type="EMBL" id="JAQLGM010000016">
    <property type="protein sequence ID" value="MDB2000240.1"/>
    <property type="molecule type" value="Genomic_DNA"/>
</dbReference>
<evidence type="ECO:0000256" key="1">
    <source>
        <dbReference type="SAM" id="Phobius"/>
    </source>
</evidence>
<dbReference type="Proteomes" id="UP001300871">
    <property type="component" value="Unassembled WGS sequence"/>
</dbReference>
<dbReference type="AlphaFoldDB" id="A0A6N3HS19"/>
<reference evidence="2" key="2">
    <citation type="submission" date="2023-01" db="EMBL/GenBank/DDBJ databases">
        <title>Human gut microbiome strain richness.</title>
        <authorList>
            <person name="Chen-Liaw A."/>
        </authorList>
    </citation>
    <scope>NUCLEOTIDE SEQUENCE</scope>
    <source>
        <strain evidence="2">B1_m1001713B170214d0_201011</strain>
    </source>
</reference>
<protein>
    <submittedName>
        <fullName evidence="3">Uncharacterized protein</fullName>
    </submittedName>
</protein>
<feature type="transmembrane region" description="Helical" evidence="1">
    <location>
        <begin position="54"/>
        <end position="72"/>
    </location>
</feature>
<feature type="transmembrane region" description="Helical" evidence="1">
    <location>
        <begin position="141"/>
        <end position="160"/>
    </location>
</feature>
<evidence type="ECO:0000313" key="3">
    <source>
        <dbReference type="EMBL" id="VYU79864.1"/>
    </source>
</evidence>
<organism evidence="3">
    <name type="scientific">Clostridium symbiosum</name>
    <name type="common">Bacteroides symbiosus</name>
    <dbReference type="NCBI Taxonomy" id="1512"/>
    <lineage>
        <taxon>Bacteria</taxon>
        <taxon>Bacillati</taxon>
        <taxon>Bacillota</taxon>
        <taxon>Clostridia</taxon>
        <taxon>Lachnospirales</taxon>
        <taxon>Lachnospiraceae</taxon>
        <taxon>Otoolea</taxon>
    </lineage>
</organism>
<feature type="transmembrane region" description="Helical" evidence="1">
    <location>
        <begin position="252"/>
        <end position="272"/>
    </location>
</feature>
<name>A0A6N3HS19_CLOSY</name>
<keyword evidence="1" id="KW-0812">Transmembrane</keyword>
<feature type="transmembrane region" description="Helical" evidence="1">
    <location>
        <begin position="21"/>
        <end position="42"/>
    </location>
</feature>
<proteinExistence type="predicted"/>
<dbReference type="RefSeq" id="WP_044902772.1">
    <property type="nucleotide sequence ID" value="NZ_CACRUA010000077.1"/>
</dbReference>
<gene>
    <name evidence="3" type="ORF">CSLFYP84_04212</name>
    <name evidence="2" type="ORF">PM006_08520</name>
</gene>
<sequence>MGELNRTIMKSQNTFSINVLMKGYCLLSLLSVVSITKATAIYTTVTPDTNWYNYLTYSFSLLTIPILLFAFLKRRKYKGIHFGYVIVYLLCRELIRWICGYSSIFDSNYFEMFFILTQSLALCITVCVLCKNQVAKIEKFLDYYVIFAVASQLFRAVLGFTTEGRLGALGLGVGGTGFFLASYIILLVYTRTFDRRFTFLFITAFVGLLLSGQRTNIFIMIMCLLPFVSNNLKKIMKNHLELQVGKSDKYKINFLVLMLYISVFVVLIIVALDSFGIQIGFIEPIKRLSESVTQIFIGSVNSDISILGRQASIEAGMKTLEENMMGLSNDYYDLQYWMLQYGFPTYPHSTLLASVLLWGPFCALFCTWYMCLLFYQLHKYKSQMRYVLMFLIIVSIIWGGPILVEPQFAVILIYLSIAKIKLITLRNCC</sequence>
<keyword evidence="1" id="KW-0472">Membrane</keyword>
<dbReference type="EMBL" id="CACRUA010000077">
    <property type="protein sequence ID" value="VYU79864.1"/>
    <property type="molecule type" value="Genomic_DNA"/>
</dbReference>
<feature type="transmembrane region" description="Helical" evidence="1">
    <location>
        <begin position="196"/>
        <end position="211"/>
    </location>
</feature>
<reference evidence="3" key="1">
    <citation type="submission" date="2019-11" db="EMBL/GenBank/DDBJ databases">
        <authorList>
            <person name="Feng L."/>
        </authorList>
    </citation>
    <scope>NUCLEOTIDE SEQUENCE</scope>
    <source>
        <strain evidence="3">CsymbiosumLFYP84</strain>
    </source>
</reference>
<feature type="transmembrane region" description="Helical" evidence="1">
    <location>
        <begin position="110"/>
        <end position="129"/>
    </location>
</feature>
<feature type="transmembrane region" description="Helical" evidence="1">
    <location>
        <begin position="166"/>
        <end position="189"/>
    </location>
</feature>
<feature type="transmembrane region" description="Helical" evidence="1">
    <location>
        <begin position="351"/>
        <end position="375"/>
    </location>
</feature>
<evidence type="ECO:0000313" key="2">
    <source>
        <dbReference type="EMBL" id="MDB2000240.1"/>
    </source>
</evidence>
<feature type="transmembrane region" description="Helical" evidence="1">
    <location>
        <begin position="217"/>
        <end position="232"/>
    </location>
</feature>
<feature type="transmembrane region" description="Helical" evidence="1">
    <location>
        <begin position="84"/>
        <end position="104"/>
    </location>
</feature>